<keyword evidence="1" id="KW-0808">Transferase</keyword>
<evidence type="ECO:0000259" key="4">
    <source>
        <dbReference type="PROSITE" id="PS51186"/>
    </source>
</evidence>
<dbReference type="PANTHER" id="PTHR43877">
    <property type="entry name" value="AMINOALKYLPHOSPHONATE N-ACETYLTRANSFERASE-RELATED-RELATED"/>
    <property type="match status" value="1"/>
</dbReference>
<dbReference type="PROSITE" id="PS51186">
    <property type="entry name" value="GNAT"/>
    <property type="match status" value="2"/>
</dbReference>
<evidence type="ECO:0000256" key="1">
    <source>
        <dbReference type="ARBA" id="ARBA00022679"/>
    </source>
</evidence>
<dbReference type="PANTHER" id="PTHR43877:SF2">
    <property type="entry name" value="AMINOALKYLPHOSPHONATE N-ACETYLTRANSFERASE-RELATED"/>
    <property type="match status" value="1"/>
</dbReference>
<dbReference type="CDD" id="cd04301">
    <property type="entry name" value="NAT_SF"/>
    <property type="match status" value="1"/>
</dbReference>
<evidence type="ECO:0000256" key="3">
    <source>
        <dbReference type="SAM" id="MobiDB-lite"/>
    </source>
</evidence>
<reference evidence="6" key="1">
    <citation type="journal article" date="2019" name="Int. J. Syst. Evol. Microbiol.">
        <title>The Global Catalogue of Microorganisms (GCM) 10K type strain sequencing project: providing services to taxonomists for standard genome sequencing and annotation.</title>
        <authorList>
            <consortium name="The Broad Institute Genomics Platform"/>
            <consortium name="The Broad Institute Genome Sequencing Center for Infectious Disease"/>
            <person name="Wu L."/>
            <person name="Ma J."/>
        </authorList>
    </citation>
    <scope>NUCLEOTIDE SEQUENCE [LARGE SCALE GENOMIC DNA]</scope>
    <source>
        <strain evidence="6">JCM 4594</strain>
    </source>
</reference>
<gene>
    <name evidence="5" type="ORF">GCM10010326_46880</name>
</gene>
<dbReference type="SUPFAM" id="SSF55729">
    <property type="entry name" value="Acyl-CoA N-acyltransferases (Nat)"/>
    <property type="match status" value="2"/>
</dbReference>
<protein>
    <submittedName>
        <fullName evidence="5">N-acetyltransferase</fullName>
    </submittedName>
</protein>
<evidence type="ECO:0000313" key="6">
    <source>
        <dbReference type="Proteomes" id="UP000600946"/>
    </source>
</evidence>
<comment type="caution">
    <text evidence="5">The sequence shown here is derived from an EMBL/GenBank/DDBJ whole genome shotgun (WGS) entry which is preliminary data.</text>
</comment>
<sequence>MTGGAEAGTTALMTTTIRPTEPLQEGADGAKSRTYDVCVNSRRVGRIAIAADASFRPAVGRIDELWIEEADRGRGRGTVAALAAEEVLRGWGCGQVRLSVGADAEAALRMAAALGYQERSRNMVKQLPDTAPELPAGTTGRAMGAEEFEQWRREAVESYARGRIEEGMPAERALAWSDAQHRALLPEGAATPGVRLMVLEDRGSAVGSLWVSRAAPPAEGAYVYDVLVTEGHRGRGHGRSLMLLAERVALADGQDVVGLHVFAANTPALRLYESLGYETVRHNQYKHLI</sequence>
<dbReference type="Proteomes" id="UP000600946">
    <property type="component" value="Unassembled WGS sequence"/>
</dbReference>
<name>A0ABQ3AFZ5_9ACTN</name>
<dbReference type="EMBL" id="BMUU01000008">
    <property type="protein sequence ID" value="GGY47393.1"/>
    <property type="molecule type" value="Genomic_DNA"/>
</dbReference>
<dbReference type="InterPro" id="IPR000182">
    <property type="entry name" value="GNAT_dom"/>
</dbReference>
<organism evidence="5 6">
    <name type="scientific">Streptomyces xanthochromogenes</name>
    <dbReference type="NCBI Taxonomy" id="67384"/>
    <lineage>
        <taxon>Bacteria</taxon>
        <taxon>Bacillati</taxon>
        <taxon>Actinomycetota</taxon>
        <taxon>Actinomycetes</taxon>
        <taxon>Kitasatosporales</taxon>
        <taxon>Streptomycetaceae</taxon>
        <taxon>Streptomyces</taxon>
    </lineage>
</organism>
<dbReference type="Gene3D" id="3.40.630.30">
    <property type="match status" value="2"/>
</dbReference>
<feature type="domain" description="N-acetyltransferase" evidence="4">
    <location>
        <begin position="154"/>
        <end position="289"/>
    </location>
</feature>
<dbReference type="InterPro" id="IPR016181">
    <property type="entry name" value="Acyl_CoA_acyltransferase"/>
</dbReference>
<keyword evidence="6" id="KW-1185">Reference proteome</keyword>
<dbReference type="InterPro" id="IPR050832">
    <property type="entry name" value="Bact_Acetyltransf"/>
</dbReference>
<feature type="domain" description="N-acetyltransferase" evidence="4">
    <location>
        <begin position="1"/>
        <end position="137"/>
    </location>
</feature>
<dbReference type="Pfam" id="PF00583">
    <property type="entry name" value="Acetyltransf_1"/>
    <property type="match status" value="2"/>
</dbReference>
<keyword evidence="2" id="KW-0012">Acyltransferase</keyword>
<evidence type="ECO:0000256" key="2">
    <source>
        <dbReference type="ARBA" id="ARBA00023315"/>
    </source>
</evidence>
<evidence type="ECO:0000313" key="5">
    <source>
        <dbReference type="EMBL" id="GGY47393.1"/>
    </source>
</evidence>
<feature type="region of interest" description="Disordered" evidence="3">
    <location>
        <begin position="1"/>
        <end position="30"/>
    </location>
</feature>
<accession>A0ABQ3AFZ5</accession>
<proteinExistence type="predicted"/>